<dbReference type="InterPro" id="IPR051266">
    <property type="entry name" value="CLCR"/>
</dbReference>
<feature type="compositionally biased region" description="Low complexity" evidence="1">
    <location>
        <begin position="603"/>
        <end position="612"/>
    </location>
</feature>
<dbReference type="Proteomes" id="UP000192923">
    <property type="component" value="Unassembled WGS sequence"/>
</dbReference>
<dbReference type="Gene3D" id="3.40.50.410">
    <property type="entry name" value="von Willebrand factor, type A domain"/>
    <property type="match status" value="1"/>
</dbReference>
<protein>
    <submittedName>
        <fullName evidence="4">TIGR03503 family protein</fullName>
    </submittedName>
</protein>
<accession>A0A1Y6D823</accession>
<keyword evidence="2" id="KW-0732">Signal</keyword>
<dbReference type="EMBL" id="FXAM01000001">
    <property type="protein sequence ID" value="SMF96923.1"/>
    <property type="molecule type" value="Genomic_DNA"/>
</dbReference>
<evidence type="ECO:0000313" key="5">
    <source>
        <dbReference type="Proteomes" id="UP000192923"/>
    </source>
</evidence>
<dbReference type="PANTHER" id="PTHR10579">
    <property type="entry name" value="CALCIUM-ACTIVATED CHLORIDE CHANNEL REGULATOR"/>
    <property type="match status" value="1"/>
</dbReference>
<feature type="region of interest" description="Disordered" evidence="1">
    <location>
        <begin position="502"/>
        <end position="612"/>
    </location>
</feature>
<dbReference type="PANTHER" id="PTHR10579:SF43">
    <property type="entry name" value="ZINC FINGER (C3HC4-TYPE RING FINGER) FAMILY PROTEIN"/>
    <property type="match status" value="1"/>
</dbReference>
<dbReference type="SMART" id="SM00327">
    <property type="entry name" value="VWA"/>
    <property type="match status" value="1"/>
</dbReference>
<feature type="signal peptide" evidence="2">
    <location>
        <begin position="1"/>
        <end position="22"/>
    </location>
</feature>
<feature type="compositionally biased region" description="Basic and acidic residues" evidence="1">
    <location>
        <begin position="523"/>
        <end position="540"/>
    </location>
</feature>
<evidence type="ECO:0000259" key="3">
    <source>
        <dbReference type="PROSITE" id="PS50234"/>
    </source>
</evidence>
<feature type="domain" description="VWFA" evidence="3">
    <location>
        <begin position="28"/>
        <end position="214"/>
    </location>
</feature>
<reference evidence="4 5" key="1">
    <citation type="submission" date="2016-12" db="EMBL/GenBank/DDBJ databases">
        <authorList>
            <person name="Song W.-J."/>
            <person name="Kurnit D.M."/>
        </authorList>
    </citation>
    <scope>NUCLEOTIDE SEQUENCE [LARGE SCALE GENOMIC DNA]</scope>
    <source>
        <strain evidence="4 5">175</strain>
    </source>
</reference>
<sequence>MALRILHSFALLLWLALSAASAQEPPSDIRVLIDTSGSMKQNDPRNLRIPALKLLIELLPMGSRAGIWLFDAAPQVLVPTGTVDAAWKARALQSANKIHSRGQFTHIEAALDAAAQSWFAAGGTGPNRGVLLLTDGMVDVSKQAEASAASRSRIVAELLPKLQAAGVHVDTIALSEQSDRELLRQLSLATDGWNETADSADALQRSFVRMFNQVAPQDGLPLRDNRFKVDAGIQEFTVLVLLKPDAQPTRLRAPGGAESTQAHAPPQTRWVHEPGYDLVTVSHPAAGEWKLVADEDPDNRVLVVTDLKLEVTPIPNFVAPAEWPTVAAGFSEHGQAVARQDFLGLLKVGATLAQGTEHQDFPMPQDAQHPERFTLDLAAAPAPGSYTLTVTADGQTFQRVAKQNFQVLEDLVRVAIERDTQAEPHTLNLTIAPNPQAIQPDSLVVKAKLAGQSTELAAEREGAAWRYTLPLAAHGTVNVSAQAKTLDGKNVAVPIKPLVLGETAPAEPPHGHEPILHTPASAHGHEPAAHEPAEPQHEPVQHTPASAQDHEPAIHEPPADPHDHEPAAHEPPTDPHDHEPATHEPPADPHSHEPAPEHHEPVATEPEPAAAAHAENWPVTAAEALGINAAFIAAGFFAHRQIKQRKAAALAKLLGKLSP</sequence>
<dbReference type="OrthoDB" id="798937at2"/>
<name>A0A1Y6D823_9GAMM</name>
<proteinExistence type="predicted"/>
<feature type="compositionally biased region" description="Basic and acidic residues" evidence="1">
    <location>
        <begin position="548"/>
        <end position="602"/>
    </location>
</feature>
<dbReference type="InterPro" id="IPR036465">
    <property type="entry name" value="vWFA_dom_sf"/>
</dbReference>
<dbReference type="SUPFAM" id="SSF53300">
    <property type="entry name" value="vWA-like"/>
    <property type="match status" value="1"/>
</dbReference>
<dbReference type="Pfam" id="PF00092">
    <property type="entry name" value="VWA"/>
    <property type="match status" value="1"/>
</dbReference>
<keyword evidence="5" id="KW-1185">Reference proteome</keyword>
<organism evidence="4 5">
    <name type="scientific">Methylomagnum ishizawai</name>
    <dbReference type="NCBI Taxonomy" id="1760988"/>
    <lineage>
        <taxon>Bacteria</taxon>
        <taxon>Pseudomonadati</taxon>
        <taxon>Pseudomonadota</taxon>
        <taxon>Gammaproteobacteria</taxon>
        <taxon>Methylococcales</taxon>
        <taxon>Methylococcaceae</taxon>
        <taxon>Methylomagnum</taxon>
    </lineage>
</organism>
<evidence type="ECO:0000256" key="1">
    <source>
        <dbReference type="SAM" id="MobiDB-lite"/>
    </source>
</evidence>
<feature type="chain" id="PRO_5013051547" evidence="2">
    <location>
        <begin position="23"/>
        <end position="659"/>
    </location>
</feature>
<dbReference type="CDD" id="cd00198">
    <property type="entry name" value="vWFA"/>
    <property type="match status" value="1"/>
</dbReference>
<dbReference type="AlphaFoldDB" id="A0A1Y6D823"/>
<dbReference type="RefSeq" id="WP_085215769.1">
    <property type="nucleotide sequence ID" value="NZ_FXAM01000001.1"/>
</dbReference>
<evidence type="ECO:0000256" key="2">
    <source>
        <dbReference type="SAM" id="SignalP"/>
    </source>
</evidence>
<dbReference type="InterPro" id="IPR002035">
    <property type="entry name" value="VWF_A"/>
</dbReference>
<dbReference type="PROSITE" id="PS50234">
    <property type="entry name" value="VWFA"/>
    <property type="match status" value="1"/>
</dbReference>
<dbReference type="STRING" id="1760988.SAMN02949497_4337"/>
<evidence type="ECO:0000313" key="4">
    <source>
        <dbReference type="EMBL" id="SMF96923.1"/>
    </source>
</evidence>
<gene>
    <name evidence="4" type="ORF">SAMN02949497_4337</name>
</gene>